<dbReference type="GeneID" id="74931742"/>
<dbReference type="PATRIC" id="fig|1246955.3.peg.104"/>
<protein>
    <submittedName>
        <fullName evidence="2">Uncharacterized protein</fullName>
    </submittedName>
</protein>
<reference evidence="3" key="1">
    <citation type="journal article" date="2013" name="Genome Announc.">
        <title>Complete genome sequence of Mycoplasma cynos strain C142.</title>
        <authorList>
            <person name="Walker C.A."/>
            <person name="Mannering S.A."/>
            <person name="Shields S."/>
            <person name="Blake D.P."/>
            <person name="Brownlie J."/>
        </authorList>
    </citation>
    <scope>NUCLEOTIDE SEQUENCE [LARGE SCALE GENOMIC DNA]</scope>
    <source>
        <strain evidence="3">C142</strain>
    </source>
</reference>
<keyword evidence="3" id="KW-1185">Reference proteome</keyword>
<evidence type="ECO:0000313" key="3">
    <source>
        <dbReference type="Proteomes" id="UP000010466"/>
    </source>
</evidence>
<name>L0RU86_MYCC1</name>
<gene>
    <name evidence="2" type="primary">MCYN0116</name>
    <name evidence="2" type="ordered locus">MCYN_0116</name>
</gene>
<dbReference type="AlphaFoldDB" id="L0RU86"/>
<dbReference type="EMBL" id="HF559394">
    <property type="protein sequence ID" value="CCP23848.1"/>
    <property type="molecule type" value="Genomic_DNA"/>
</dbReference>
<feature type="compositionally biased region" description="Basic and acidic residues" evidence="1">
    <location>
        <begin position="90"/>
        <end position="106"/>
    </location>
</feature>
<feature type="compositionally biased region" description="Polar residues" evidence="1">
    <location>
        <begin position="107"/>
        <end position="121"/>
    </location>
</feature>
<evidence type="ECO:0000313" key="2">
    <source>
        <dbReference type="EMBL" id="CCP23848.1"/>
    </source>
</evidence>
<feature type="region of interest" description="Disordered" evidence="1">
    <location>
        <begin position="28"/>
        <end position="142"/>
    </location>
</feature>
<sequence length="427" mass="47927">MNKYKKIFSGLGLLSISTLIGDSVVACANKKPKPSDSSTEGIDQNNNQGNSTTPEQGKPEMPQNPAPGTDHNNQEKPETPKEGTPTPEAPKTETPKNPEMSKENPKQNDNTGQDNGSNNNAQEENKPTPTPQPEPEPKVTVEAKSMELTKFVDEKFIYIGNTESANETKAHLKSKVTEIENKKDVTDEKKLKQLYELEKTFIEYSSKIEKYKAIINNDKFKSNKYNPNGLNGRLAKLFGNDPEGKNTEGELIWQIYETFRRTAFGKNPSTDKSGSKIGGYKIVPDGEKYKDIEKFKIIEETKKKNPGLTIEELEIEINKIVDFVITIAKKAAELNIEKVVFNDNPKEQPTELIKKLNNFKDKSNTIQDLDNVISKTKEIANIVKSIIKDTNDINEAKKKIESVNGENIDQIKNELDKVKAELTKKKN</sequence>
<feature type="compositionally biased region" description="Basic and acidic residues" evidence="1">
    <location>
        <begin position="72"/>
        <end position="81"/>
    </location>
</feature>
<organism evidence="2 3">
    <name type="scientific">Mycoplasmopsis cynos (strain C142)</name>
    <name type="common">Mycoplasma cynos</name>
    <dbReference type="NCBI Taxonomy" id="1246955"/>
    <lineage>
        <taxon>Bacteria</taxon>
        <taxon>Bacillati</taxon>
        <taxon>Mycoplasmatota</taxon>
        <taxon>Mycoplasmoidales</taxon>
        <taxon>Metamycoplasmataceae</taxon>
        <taxon>Mycoplasmopsis</taxon>
    </lineage>
</organism>
<evidence type="ECO:0000256" key="1">
    <source>
        <dbReference type="SAM" id="MobiDB-lite"/>
    </source>
</evidence>
<dbReference type="KEGG" id="mcy:MCYN_0116"/>
<proteinExistence type="predicted"/>
<accession>L0RU86</accession>
<dbReference type="HOGENOM" id="CLU_656913_0_0_14"/>
<dbReference type="RefSeq" id="WP_015286981.1">
    <property type="nucleotide sequence ID" value="NC_019949.1"/>
</dbReference>
<feature type="compositionally biased region" description="Polar residues" evidence="1">
    <location>
        <begin position="35"/>
        <end position="55"/>
    </location>
</feature>
<dbReference type="Proteomes" id="UP000010466">
    <property type="component" value="Chromosome"/>
</dbReference>